<dbReference type="Proteomes" id="UP000597444">
    <property type="component" value="Unassembled WGS sequence"/>
</dbReference>
<name>A0A8J3IAH4_9CHLR</name>
<comment type="similarity">
    <text evidence="1">Belongs to the leucine-binding protein family.</text>
</comment>
<dbReference type="InterPro" id="IPR028081">
    <property type="entry name" value="Leu-bd"/>
</dbReference>
<dbReference type="EMBL" id="BNJK01000001">
    <property type="protein sequence ID" value="GHO90881.1"/>
    <property type="molecule type" value="Genomic_DNA"/>
</dbReference>
<accession>A0A8J3IAH4</accession>
<dbReference type="RefSeq" id="WP_220201815.1">
    <property type="nucleotide sequence ID" value="NZ_BNJK01000001.1"/>
</dbReference>
<sequence length="446" mass="46150">MQRSWSRILALTVGIPLLLAMLAACGSGTTGTGTTGSNGGNGTTSQGSKTIKVATDLPASGKDTSNGKPTENGAHLAVDEANQSNFVPGYKLEFVPKDDVGPSGAHDPATGAQNVTALVGDALVAGIVGPFNSNVAKAEMPISNQAPIAQISPANTNQCLTQSSDAVGCGGKDNLIPTLRPTGKVTYFRIATTDDHQGPANADYLYKLGKYKKAYVVDDAETYGIGIANTFSDEWKKLGGTVLGRASEPSTTTSFVSLLTQIASKQPDVIYFGGTDSTGGILMRQQMLQVPALKNTTFAGGDGIVSQSFAKTIGLTGGPVYGTVASSDVTKNPAAADFVKKYQSTYGELGAYSAAGYDCMKILITGIKNAIQGGAAVPKDSSDAAGAKTFRQAVIDAIQKVDYTGLTGHHTFDQNGDTTNKVITEQQLADVSGKPDWKVVDTITVK</sequence>
<dbReference type="Gene3D" id="3.40.50.2300">
    <property type="match status" value="2"/>
</dbReference>
<keyword evidence="7" id="KW-1185">Reference proteome</keyword>
<dbReference type="PANTHER" id="PTHR47151">
    <property type="entry name" value="LEU/ILE/VAL-BINDING ABC TRANSPORTER SUBUNIT"/>
    <property type="match status" value="1"/>
</dbReference>
<dbReference type="PROSITE" id="PS51257">
    <property type="entry name" value="PROKAR_LIPOPROTEIN"/>
    <property type="match status" value="1"/>
</dbReference>
<evidence type="ECO:0000256" key="3">
    <source>
        <dbReference type="SAM" id="MobiDB-lite"/>
    </source>
</evidence>
<keyword evidence="2 4" id="KW-0732">Signal</keyword>
<reference evidence="6" key="1">
    <citation type="submission" date="2020-10" db="EMBL/GenBank/DDBJ databases">
        <title>Taxonomic study of unclassified bacteria belonging to the class Ktedonobacteria.</title>
        <authorList>
            <person name="Yabe S."/>
            <person name="Wang C.M."/>
            <person name="Zheng Y."/>
            <person name="Sakai Y."/>
            <person name="Cavaletti L."/>
            <person name="Monciardini P."/>
            <person name="Donadio S."/>
        </authorList>
    </citation>
    <scope>NUCLEOTIDE SEQUENCE</scope>
    <source>
        <strain evidence="6">ID150040</strain>
    </source>
</reference>
<evidence type="ECO:0000256" key="4">
    <source>
        <dbReference type="SAM" id="SignalP"/>
    </source>
</evidence>
<dbReference type="Pfam" id="PF13458">
    <property type="entry name" value="Peripla_BP_6"/>
    <property type="match status" value="1"/>
</dbReference>
<dbReference type="PANTHER" id="PTHR47151:SF2">
    <property type="entry name" value="AMINO ACID BINDING PROTEIN"/>
    <property type="match status" value="1"/>
</dbReference>
<dbReference type="CDD" id="cd06342">
    <property type="entry name" value="PBP1_ABC_LIVBP-like"/>
    <property type="match status" value="1"/>
</dbReference>
<feature type="compositionally biased region" description="Gly residues" evidence="3">
    <location>
        <begin position="30"/>
        <end position="42"/>
    </location>
</feature>
<feature type="region of interest" description="Disordered" evidence="3">
    <location>
        <begin position="30"/>
        <end position="49"/>
    </location>
</feature>
<evidence type="ECO:0000313" key="7">
    <source>
        <dbReference type="Proteomes" id="UP000597444"/>
    </source>
</evidence>
<evidence type="ECO:0000313" key="6">
    <source>
        <dbReference type="EMBL" id="GHO90881.1"/>
    </source>
</evidence>
<proteinExistence type="inferred from homology"/>
<protein>
    <submittedName>
        <fullName evidence="6">Branched chain amino acid ABC transporter substrate-binding protein</fullName>
    </submittedName>
</protein>
<gene>
    <name evidence="6" type="ORF">KSF_009290</name>
</gene>
<evidence type="ECO:0000256" key="2">
    <source>
        <dbReference type="ARBA" id="ARBA00022729"/>
    </source>
</evidence>
<evidence type="ECO:0000256" key="1">
    <source>
        <dbReference type="ARBA" id="ARBA00010062"/>
    </source>
</evidence>
<comment type="caution">
    <text evidence="6">The sequence shown here is derived from an EMBL/GenBank/DDBJ whole genome shotgun (WGS) entry which is preliminary data.</text>
</comment>
<feature type="chain" id="PRO_5035242081" evidence="4">
    <location>
        <begin position="27"/>
        <end position="446"/>
    </location>
</feature>
<dbReference type="InterPro" id="IPR028082">
    <property type="entry name" value="Peripla_BP_I"/>
</dbReference>
<dbReference type="SUPFAM" id="SSF53822">
    <property type="entry name" value="Periplasmic binding protein-like I"/>
    <property type="match status" value="1"/>
</dbReference>
<evidence type="ECO:0000259" key="5">
    <source>
        <dbReference type="Pfam" id="PF13458"/>
    </source>
</evidence>
<feature type="signal peptide" evidence="4">
    <location>
        <begin position="1"/>
        <end position="26"/>
    </location>
</feature>
<organism evidence="6 7">
    <name type="scientific">Reticulibacter mediterranei</name>
    <dbReference type="NCBI Taxonomy" id="2778369"/>
    <lineage>
        <taxon>Bacteria</taxon>
        <taxon>Bacillati</taxon>
        <taxon>Chloroflexota</taxon>
        <taxon>Ktedonobacteria</taxon>
        <taxon>Ktedonobacterales</taxon>
        <taxon>Reticulibacteraceae</taxon>
        <taxon>Reticulibacter</taxon>
    </lineage>
</organism>
<dbReference type="AlphaFoldDB" id="A0A8J3IAH4"/>
<feature type="domain" description="Leucine-binding protein" evidence="5">
    <location>
        <begin position="50"/>
        <end position="418"/>
    </location>
</feature>